<evidence type="ECO:0000313" key="14">
    <source>
        <dbReference type="EMBL" id="KDQ12182.1"/>
    </source>
</evidence>
<keyword evidence="9" id="KW-0325">Glycoprotein</keyword>
<evidence type="ECO:0000259" key="12">
    <source>
        <dbReference type="PROSITE" id="PS50893"/>
    </source>
</evidence>
<dbReference type="GO" id="GO:0016887">
    <property type="term" value="F:ATP hydrolysis activity"/>
    <property type="evidence" value="ECO:0007669"/>
    <property type="project" value="InterPro"/>
</dbReference>
<dbReference type="PROSITE" id="PS50929">
    <property type="entry name" value="ABC_TM1F"/>
    <property type="match status" value="2"/>
</dbReference>
<dbReference type="CDD" id="cd18606">
    <property type="entry name" value="ABC_6TM_YOR1_D2_like"/>
    <property type="match status" value="1"/>
</dbReference>
<dbReference type="PANTHER" id="PTHR24223">
    <property type="entry name" value="ATP-BINDING CASSETTE SUB-FAMILY C"/>
    <property type="match status" value="1"/>
</dbReference>
<dbReference type="PROSITE" id="PS50893">
    <property type="entry name" value="ABC_TRANSPORTER_2"/>
    <property type="match status" value="2"/>
</dbReference>
<dbReference type="PANTHER" id="PTHR24223:SF456">
    <property type="entry name" value="MULTIDRUG RESISTANCE-ASSOCIATED PROTEIN LETHAL(2)03659"/>
    <property type="match status" value="1"/>
</dbReference>
<feature type="domain" description="ABC transporter" evidence="12">
    <location>
        <begin position="521"/>
        <end position="755"/>
    </location>
</feature>
<dbReference type="HOGENOM" id="CLU_000604_27_1_1"/>
<organism evidence="14 15">
    <name type="scientific">Botryobasidium botryosum (strain FD-172 SS1)</name>
    <dbReference type="NCBI Taxonomy" id="930990"/>
    <lineage>
        <taxon>Eukaryota</taxon>
        <taxon>Fungi</taxon>
        <taxon>Dikarya</taxon>
        <taxon>Basidiomycota</taxon>
        <taxon>Agaricomycotina</taxon>
        <taxon>Agaricomycetes</taxon>
        <taxon>Cantharellales</taxon>
        <taxon>Botryobasidiaceae</taxon>
        <taxon>Botryobasidium</taxon>
    </lineage>
</organism>
<keyword evidence="5" id="KW-0547">Nucleotide-binding</keyword>
<keyword evidence="3" id="KW-0813">Transport</keyword>
<feature type="domain" description="ABC transporter" evidence="12">
    <location>
        <begin position="1136"/>
        <end position="1376"/>
    </location>
</feature>
<dbReference type="Pfam" id="PF00005">
    <property type="entry name" value="ABC_tran"/>
    <property type="match status" value="2"/>
</dbReference>
<dbReference type="Gene3D" id="3.40.50.300">
    <property type="entry name" value="P-loop containing nucleotide triphosphate hydrolases"/>
    <property type="match status" value="2"/>
</dbReference>
<evidence type="ECO:0000256" key="5">
    <source>
        <dbReference type="ARBA" id="ARBA00022741"/>
    </source>
</evidence>
<evidence type="ECO:0000256" key="9">
    <source>
        <dbReference type="ARBA" id="ARBA00023180"/>
    </source>
</evidence>
<evidence type="ECO:0000256" key="2">
    <source>
        <dbReference type="ARBA" id="ARBA00009726"/>
    </source>
</evidence>
<dbReference type="GO" id="GO:0005524">
    <property type="term" value="F:ATP binding"/>
    <property type="evidence" value="ECO:0007669"/>
    <property type="project" value="UniProtKB-KW"/>
</dbReference>
<feature type="transmembrane region" description="Helical" evidence="11">
    <location>
        <begin position="408"/>
        <end position="431"/>
    </location>
</feature>
<dbReference type="CDD" id="cd03244">
    <property type="entry name" value="ABCC_MRP_domain2"/>
    <property type="match status" value="1"/>
</dbReference>
<dbReference type="Gene3D" id="1.20.1560.10">
    <property type="entry name" value="ABC transporter type 1, transmembrane domain"/>
    <property type="match status" value="2"/>
</dbReference>
<dbReference type="STRING" id="930990.A0A067MJW8"/>
<accession>A0A067MJW8</accession>
<evidence type="ECO:0000256" key="3">
    <source>
        <dbReference type="ARBA" id="ARBA00022448"/>
    </source>
</evidence>
<protein>
    <submittedName>
        <fullName evidence="14">Uncharacterized protein</fullName>
    </submittedName>
</protein>
<dbReference type="InterPro" id="IPR050173">
    <property type="entry name" value="ABC_transporter_C-like"/>
</dbReference>
<feature type="transmembrane region" description="Helical" evidence="11">
    <location>
        <begin position="1073"/>
        <end position="1092"/>
    </location>
</feature>
<dbReference type="CDD" id="cd18597">
    <property type="entry name" value="ABC_6TM_YOR1_D1_like"/>
    <property type="match status" value="1"/>
</dbReference>
<evidence type="ECO:0000313" key="15">
    <source>
        <dbReference type="Proteomes" id="UP000027195"/>
    </source>
</evidence>
<evidence type="ECO:0000256" key="10">
    <source>
        <dbReference type="SAM" id="MobiDB-lite"/>
    </source>
</evidence>
<dbReference type="OrthoDB" id="6500128at2759"/>
<name>A0A067MJW8_BOTB1</name>
<dbReference type="PROSITE" id="PS00211">
    <property type="entry name" value="ABC_TRANSPORTER_1"/>
    <property type="match status" value="2"/>
</dbReference>
<dbReference type="InterPro" id="IPR017871">
    <property type="entry name" value="ABC_transporter-like_CS"/>
</dbReference>
<evidence type="ECO:0000256" key="11">
    <source>
        <dbReference type="SAM" id="Phobius"/>
    </source>
</evidence>
<evidence type="ECO:0000256" key="6">
    <source>
        <dbReference type="ARBA" id="ARBA00022840"/>
    </source>
</evidence>
<keyword evidence="15" id="KW-1185">Reference proteome</keyword>
<dbReference type="FunFam" id="3.40.50.300:FF:000630">
    <property type="entry name" value="ATP-binding cassette (ABC) transporter, putative"/>
    <property type="match status" value="1"/>
</dbReference>
<reference evidence="15" key="1">
    <citation type="journal article" date="2014" name="Proc. Natl. Acad. Sci. U.S.A.">
        <title>Extensive sampling of basidiomycete genomes demonstrates inadequacy of the white-rot/brown-rot paradigm for wood decay fungi.</title>
        <authorList>
            <person name="Riley R."/>
            <person name="Salamov A.A."/>
            <person name="Brown D.W."/>
            <person name="Nagy L.G."/>
            <person name="Floudas D."/>
            <person name="Held B.W."/>
            <person name="Levasseur A."/>
            <person name="Lombard V."/>
            <person name="Morin E."/>
            <person name="Otillar R."/>
            <person name="Lindquist E.A."/>
            <person name="Sun H."/>
            <person name="LaButti K.M."/>
            <person name="Schmutz J."/>
            <person name="Jabbour D."/>
            <person name="Luo H."/>
            <person name="Baker S.E."/>
            <person name="Pisabarro A.G."/>
            <person name="Walton J.D."/>
            <person name="Blanchette R.A."/>
            <person name="Henrissat B."/>
            <person name="Martin F."/>
            <person name="Cullen D."/>
            <person name="Hibbett D.S."/>
            <person name="Grigoriev I.V."/>
        </authorList>
    </citation>
    <scope>NUCLEOTIDE SEQUENCE [LARGE SCALE GENOMIC DNA]</scope>
    <source>
        <strain evidence="15">FD-172 SS1</strain>
    </source>
</reference>
<dbReference type="InterPro" id="IPR003439">
    <property type="entry name" value="ABC_transporter-like_ATP-bd"/>
</dbReference>
<evidence type="ECO:0000256" key="4">
    <source>
        <dbReference type="ARBA" id="ARBA00022692"/>
    </source>
</evidence>
<feature type="transmembrane region" description="Helical" evidence="11">
    <location>
        <begin position="1049"/>
        <end position="1067"/>
    </location>
</feature>
<evidence type="ECO:0000259" key="13">
    <source>
        <dbReference type="PROSITE" id="PS50929"/>
    </source>
</evidence>
<keyword evidence="6" id="KW-0067">ATP-binding</keyword>
<feature type="compositionally biased region" description="Basic and acidic residues" evidence="10">
    <location>
        <begin position="514"/>
        <end position="534"/>
    </location>
</feature>
<keyword evidence="7 11" id="KW-1133">Transmembrane helix</keyword>
<proteinExistence type="inferred from homology"/>
<dbReference type="Pfam" id="PF00664">
    <property type="entry name" value="ABC_membrane"/>
    <property type="match status" value="2"/>
</dbReference>
<comment type="subcellular location">
    <subcellularLocation>
        <location evidence="1">Membrane</location>
        <topology evidence="1">Multi-pass membrane protein</topology>
    </subcellularLocation>
</comment>
<keyword evidence="4 11" id="KW-0812">Transmembrane</keyword>
<feature type="domain" description="ABC transmembrane type-1" evidence="13">
    <location>
        <begin position="237"/>
        <end position="467"/>
    </location>
</feature>
<keyword evidence="8 11" id="KW-0472">Membrane</keyword>
<dbReference type="InterPro" id="IPR011527">
    <property type="entry name" value="ABC1_TM_dom"/>
</dbReference>
<feature type="region of interest" description="Disordered" evidence="10">
    <location>
        <begin position="507"/>
        <end position="543"/>
    </location>
</feature>
<dbReference type="SUPFAM" id="SSF52540">
    <property type="entry name" value="P-loop containing nucleoside triphosphate hydrolases"/>
    <property type="match status" value="2"/>
</dbReference>
<dbReference type="FunFam" id="3.40.50.300:FF:000997">
    <property type="entry name" value="Multidrug resistance-associated protein 1"/>
    <property type="match status" value="1"/>
</dbReference>
<feature type="transmembrane region" description="Helical" evidence="11">
    <location>
        <begin position="956"/>
        <end position="977"/>
    </location>
</feature>
<dbReference type="EMBL" id="KL198052">
    <property type="protein sequence ID" value="KDQ12182.1"/>
    <property type="molecule type" value="Genomic_DNA"/>
</dbReference>
<dbReference type="SMART" id="SM00382">
    <property type="entry name" value="AAA"/>
    <property type="match status" value="2"/>
</dbReference>
<sequence>MISAPPSGKEIPEKSANFVSQALFTWLNPILALGWARTLQNEDLWEMDQERRASYLGSILEKNYFSRCPPHKRPSPVSPLPDGTLDALKDIEKSGEKGRHLHVPDGSKDDLSAYDFVADVNGVPALEKGEKSDLPTGGAGRFFSLFRRGRSAGSADRYDEDLVKALNETFFWTFWKSGVIKFIGDTLQSTSPLVTKALLAHLSRVYHHHKDPENTPQPAGIGYGIGLVILIYVMQQLSSFCTNAYTFQSMTTGFLARTSVISCIFRKSLRLSAKSRIKHSMGQITTIISTDASRLDLAASQFHLVWIGPVQILLSVALLIRNMGYSALVAVAVLLLAVPFQALVVRRMVAGRKAAVDITDKRVRLVQEILQGIRLLLLLGWQAPYTERVIGLRKEELGKIRNIAVYRALMLSFVHLIPILAAILCFVTYAMTGHALHAATVFSSLQYFNLIRSPLVMVPIALTSVGDAKVAIKRIAELLTAEEIEGDYPIERDSDMAVRVHGDFTWETAGPPEIKAKGKGSKEQDTEKDSRLSQDSEQSPQSTPAAFQLTNVHLEIPKGAFVAIVGKVGSGKSSLLQALSGEMRKTSGHVVFGGSVGYVAQHAWIQNLTLRENVVFGVGDDQGRFERAVRACALERDLEMLPDGERTEIGERGVNLSGGQKARVSLARAAYYDADIVLLDDPLSAVDSHVSKHIVDQCLLNGPMAGKTRILATHQLHVVPFVDYIYFMQDGRIAEQGTYAELIADGGDFARLIEEFGSMEEKETSEKGDSNEAKDGGVEGAGVAVAKKNGAALMSKEERSVGDLPWSIYVNYIRAAGSLSWAPTMMLFIALAQVFRVANTVALGFWSAESIPGFDRSDYMTLYAGFGIGQAVAIFAGSITFSYIGFCASLELFRRALKAVLGSPMSFFDTTPIGRIMSRLTKDIDTLDFQLPDAWFQFLQQGSSVFGTVGLVVWSYHWLGVMFPPLFLSFWFLLTYYRRTSREAQRMDSLLRSLLYASYTEALTGLSTIRAFREQARFIRVTDHNVDIGNRAYFLTIACQRWLGVRVDAMGNLVILAIGLASIFYGATTNPATLGVVLTYALSITSILNPLIRQLAKVESNMNVVERVLFYGDLPQEGAATTPDDPPPNWPASGRVEFKDVSLRYREGLPLVLSGLSFEIHPGEHVGVVGRTGAGKSSLLSALFRIVESLAGGKVEIDGVDIATMGLQTLREQLAIIPQDALLFEGTLRTNLDPTGKIPDDKLYAALRRVGMLKPGGPADVSPKRGRFDLDTEVRDDSFSAGEKQLIALCRALVKDARIIVLDEATACVDVETDSHVQRMIQQDFDQKTLLCIAHRLNTIAFYDRILVMDAGRMAEFDTPLALFDREDSIFRTMCNKASLTREDIIKIRAEAEAIKRVTCKTHRL</sequence>
<evidence type="ECO:0000256" key="7">
    <source>
        <dbReference type="ARBA" id="ARBA00022989"/>
    </source>
</evidence>
<evidence type="ECO:0000256" key="1">
    <source>
        <dbReference type="ARBA" id="ARBA00004141"/>
    </source>
</evidence>
<feature type="transmembrane region" description="Helical" evidence="11">
    <location>
        <begin position="860"/>
        <end position="884"/>
    </location>
</feature>
<dbReference type="CDD" id="cd03250">
    <property type="entry name" value="ABCC_MRP_domain1"/>
    <property type="match status" value="1"/>
</dbReference>
<feature type="domain" description="ABC transmembrane type-1" evidence="13">
    <location>
        <begin position="825"/>
        <end position="1100"/>
    </location>
</feature>
<dbReference type="InterPro" id="IPR003593">
    <property type="entry name" value="AAA+_ATPase"/>
</dbReference>
<evidence type="ECO:0000256" key="8">
    <source>
        <dbReference type="ARBA" id="ARBA00023136"/>
    </source>
</evidence>
<gene>
    <name evidence="14" type="ORF">BOTBODRAFT_34790</name>
</gene>
<dbReference type="GO" id="GO:0016020">
    <property type="term" value="C:membrane"/>
    <property type="evidence" value="ECO:0007669"/>
    <property type="project" value="UniProtKB-SubCell"/>
</dbReference>
<dbReference type="FunFam" id="1.20.1560.10:FF:000010">
    <property type="entry name" value="Multidrug resistance-associated ABC transporter"/>
    <property type="match status" value="1"/>
</dbReference>
<dbReference type="Proteomes" id="UP000027195">
    <property type="component" value="Unassembled WGS sequence"/>
</dbReference>
<dbReference type="SUPFAM" id="SSF90123">
    <property type="entry name" value="ABC transporter transmembrane region"/>
    <property type="match status" value="2"/>
</dbReference>
<dbReference type="InterPro" id="IPR036640">
    <property type="entry name" value="ABC1_TM_sf"/>
</dbReference>
<feature type="transmembrane region" description="Helical" evidence="11">
    <location>
        <begin position="825"/>
        <end position="848"/>
    </location>
</feature>
<comment type="similarity">
    <text evidence="2">Belongs to the ABC transporter superfamily. ABCC family. Conjugate transporter (TC 3.A.1.208) subfamily.</text>
</comment>
<dbReference type="GO" id="GO:0140359">
    <property type="term" value="F:ABC-type transporter activity"/>
    <property type="evidence" value="ECO:0007669"/>
    <property type="project" value="InterPro"/>
</dbReference>
<dbReference type="InParanoid" id="A0A067MJW8"/>
<dbReference type="FunFam" id="1.20.1560.10:FF:000006">
    <property type="entry name" value="ATP-binding cassette, sub-family C (CFTR/MRP), member 9"/>
    <property type="match status" value="1"/>
</dbReference>
<dbReference type="InterPro" id="IPR027417">
    <property type="entry name" value="P-loop_NTPase"/>
</dbReference>
<feature type="transmembrane region" description="Helical" evidence="11">
    <location>
        <begin position="326"/>
        <end position="345"/>
    </location>
</feature>